<reference evidence="2" key="1">
    <citation type="submission" date="2011-05" db="EMBL/GenBank/DDBJ databases">
        <authorList>
            <person name="Richards S.R."/>
            <person name="Qu J."/>
            <person name="Jiang H."/>
            <person name="Jhangiani S.N."/>
            <person name="Agravi P."/>
            <person name="Goodspeed R."/>
            <person name="Gross S."/>
            <person name="Mandapat C."/>
            <person name="Jackson L."/>
            <person name="Mathew T."/>
            <person name="Pu L."/>
            <person name="Thornton R."/>
            <person name="Saada N."/>
            <person name="Wilczek-Boney K.B."/>
            <person name="Lee S."/>
            <person name="Kovar C."/>
            <person name="Wu Y."/>
            <person name="Scherer S.E."/>
            <person name="Worley K.C."/>
            <person name="Muzny D.M."/>
            <person name="Gibbs R."/>
        </authorList>
    </citation>
    <scope>NUCLEOTIDE SEQUENCE</scope>
    <source>
        <strain evidence="2">Brora</strain>
    </source>
</reference>
<dbReference type="AlphaFoldDB" id="T1J1E7"/>
<evidence type="ECO:0000313" key="2">
    <source>
        <dbReference type="Proteomes" id="UP000014500"/>
    </source>
</evidence>
<dbReference type="HOGENOM" id="CLU_280507_0_0_1"/>
<evidence type="ECO:0000313" key="1">
    <source>
        <dbReference type="EnsemblMetazoa" id="SMAR007365-PA"/>
    </source>
</evidence>
<dbReference type="EMBL" id="JH431783">
    <property type="status" value="NOT_ANNOTATED_CDS"/>
    <property type="molecule type" value="Genomic_DNA"/>
</dbReference>
<protein>
    <submittedName>
        <fullName evidence="1">Uncharacterized protein</fullName>
    </submittedName>
</protein>
<organism evidence="1 2">
    <name type="scientific">Strigamia maritima</name>
    <name type="common">European centipede</name>
    <name type="synonym">Geophilus maritimus</name>
    <dbReference type="NCBI Taxonomy" id="126957"/>
    <lineage>
        <taxon>Eukaryota</taxon>
        <taxon>Metazoa</taxon>
        <taxon>Ecdysozoa</taxon>
        <taxon>Arthropoda</taxon>
        <taxon>Myriapoda</taxon>
        <taxon>Chilopoda</taxon>
        <taxon>Pleurostigmophora</taxon>
        <taxon>Geophilomorpha</taxon>
        <taxon>Linotaeniidae</taxon>
        <taxon>Strigamia</taxon>
    </lineage>
</organism>
<proteinExistence type="predicted"/>
<sequence length="1120" mass="131307">MKYNFPIPSLENIALVKTAVSINSGTDWTKSWETFEKEVCKRVNDLTLPTTLKSALCVVAKHVGRELKNWIDYLLFAVLNHDTTLWIKLLIECTQWTIHGKINVTKTALNLSKSQNLPITARFDIACVLCISSEIEKLWNEFNTPLRKHIKTVQNEKNKYKSMRGRILWSVMSEDERSALSIKCLQRFCEFERLIDHEMIDYEYTDGIGGFGIGIIYFLLSHMTELQVDRILCSDFGMKLFQEILCMMVQYSAILAKSNSSHRLMVQTCVADSWMNSSPELKNYVHEHKFGVIFSDLCVAKDFDNIELLSKGASIQIRRRIVSKYVSMLIEKADKDDDDDEDDDDDKTDKVYPLIRDQEKREKFINFCFSDAEEIGKFEKRFAFLFCVWSRSSNKPEKSFDKFLRKYRIPAATVEIWDFIVLVAQRFITTDEEMMIFKENCCCHATNVCLHVYQAADLNRWQLTDNFLNFCFTNNRDLDYLKMTLAYQYIVQAVEEGERPSVRRLLIWGSSIEAEIRDFIATHAINKKNNLYLKNLPSLERIMIVKTAVYLWKHHSNVIVSTMDPFTLIECDGRFMEEWSNIDKQITEIIKYIINYSEWTMHGQLDITKTARVLSKSRELTLETRFDIACMFCFSDAVEHLWNSLTDDLKRDLVKTEREPYLTSMVKYWTVSTEITDSKKTEMFLMCMEDTNLNAMKYFWSLMSEEQRNDTILKFVQQEFDFEDIQYYRYINNMNEHQIDTFLSMEQTLDFFTPAVNRILNRITPDLFSHILIVAADSSAFVLDRSHYCKIQDCFTDLWTNAPSGLKNSLTNRQFSDILAGLCSAKDLDNVELLLSGVPSVENIRRILCRSLPIFASKDWAWLMLRSFRNEIDEMKKSVAFGCCRISNNENPESISQLFSWNLQFFIEHKDDIEMFIERGNLEVAECVKFCIEKNEMEIELLLNGMCVSNRRKMLSMCFFTIVLDNRHGNVDAINWDFIELVARRFITTNDEMVIFKENCSWSAYFICTDSDLNNLYSLDSKQLIDRFLNFCFTDPEKLDIFKHSLAYGYYIEEIHQELLTWFCLTPLGPGYIFRSHPQLQRKAKNFRVPRSGIGMRLHFRFLDNGRLDAVCHQHHGQVS</sequence>
<accession>T1J1E7</accession>
<dbReference type="Proteomes" id="UP000014500">
    <property type="component" value="Unassembled WGS sequence"/>
</dbReference>
<dbReference type="EnsemblMetazoa" id="SMAR007365-RA">
    <property type="protein sequence ID" value="SMAR007365-PA"/>
    <property type="gene ID" value="SMAR007365"/>
</dbReference>
<name>T1J1E7_STRMM</name>
<reference evidence="1" key="2">
    <citation type="submission" date="2015-02" db="UniProtKB">
        <authorList>
            <consortium name="EnsemblMetazoa"/>
        </authorList>
    </citation>
    <scope>IDENTIFICATION</scope>
</reference>
<keyword evidence="2" id="KW-1185">Reference proteome</keyword>